<evidence type="ECO:0000313" key="2">
    <source>
        <dbReference type="Proteomes" id="UP001489004"/>
    </source>
</evidence>
<dbReference type="InterPro" id="IPR052980">
    <property type="entry name" value="Crinkler_effector"/>
</dbReference>
<proteinExistence type="predicted"/>
<comment type="caution">
    <text evidence="1">The sequence shown here is derived from an EMBL/GenBank/DDBJ whole genome shotgun (WGS) entry which is preliminary data.</text>
</comment>
<dbReference type="PANTHER" id="PTHR33129:SF1">
    <property type="entry name" value="ATP-BINDING PROTEIN"/>
    <property type="match status" value="1"/>
</dbReference>
<keyword evidence="2" id="KW-1185">Reference proteome</keyword>
<dbReference type="EMBL" id="JALJOR010000004">
    <property type="protein sequence ID" value="KAK9818098.1"/>
    <property type="molecule type" value="Genomic_DNA"/>
</dbReference>
<gene>
    <name evidence="1" type="ORF">WJX72_007160</name>
</gene>
<organism evidence="1 2">
    <name type="scientific">[Myrmecia] bisecta</name>
    <dbReference type="NCBI Taxonomy" id="41462"/>
    <lineage>
        <taxon>Eukaryota</taxon>
        <taxon>Viridiplantae</taxon>
        <taxon>Chlorophyta</taxon>
        <taxon>core chlorophytes</taxon>
        <taxon>Trebouxiophyceae</taxon>
        <taxon>Trebouxiales</taxon>
        <taxon>Trebouxiaceae</taxon>
        <taxon>Myrmecia</taxon>
    </lineage>
</organism>
<dbReference type="PANTHER" id="PTHR33129">
    <property type="entry name" value="PROTEIN KINASE DOMAIN-CONTAINING PROTEIN-RELATED"/>
    <property type="match status" value="1"/>
</dbReference>
<evidence type="ECO:0000313" key="1">
    <source>
        <dbReference type="EMBL" id="KAK9818098.1"/>
    </source>
</evidence>
<dbReference type="AlphaFoldDB" id="A0AAW1QAD6"/>
<name>A0AAW1QAD6_9CHLO</name>
<sequence length="298" mass="34001">MGKTVVLDWEGVDGRFLFKGDQAYHGPAHAFRHELSLRDTWFLVDAKRPPDVNAITLLTTSPRHDLIHQAIDGASLHELLVSVGQLDSKREVSHRLVHIEVGEDYIQHRINFASPYVGQLVGDRLARDSVEAVERFLRWTRDLKDVAAMRGILFERLSHHLMYSREFDMEERDLEIDAHLPKYHNSPKERIDLATGASLEKLKDKPGAYIIPRARDYAPIDSLILPNRAFQCTVSAMPPVESVGLKCMLDETGADEILLTFVVPPDQFATFKKQDLTGMQYNELRRVKQRVCQLPVNI</sequence>
<accession>A0AAW1QAD6</accession>
<dbReference type="Proteomes" id="UP001489004">
    <property type="component" value="Unassembled WGS sequence"/>
</dbReference>
<reference evidence="1 2" key="1">
    <citation type="journal article" date="2024" name="Nat. Commun.">
        <title>Phylogenomics reveals the evolutionary origins of lichenization in chlorophyte algae.</title>
        <authorList>
            <person name="Puginier C."/>
            <person name="Libourel C."/>
            <person name="Otte J."/>
            <person name="Skaloud P."/>
            <person name="Haon M."/>
            <person name="Grisel S."/>
            <person name="Petersen M."/>
            <person name="Berrin J.G."/>
            <person name="Delaux P.M."/>
            <person name="Dal Grande F."/>
            <person name="Keller J."/>
        </authorList>
    </citation>
    <scope>NUCLEOTIDE SEQUENCE [LARGE SCALE GENOMIC DNA]</scope>
    <source>
        <strain evidence="1 2">SAG 2043</strain>
    </source>
</reference>
<protein>
    <submittedName>
        <fullName evidence="1">Uncharacterized protein</fullName>
    </submittedName>
</protein>